<keyword evidence="1" id="KW-0150">Chloroplast</keyword>
<protein>
    <submittedName>
        <fullName evidence="1">Uncharacterized protein</fullName>
    </submittedName>
</protein>
<keyword evidence="1" id="KW-0934">Plastid</keyword>
<name>A0A1Z1MF31_9FLOR</name>
<accession>A0A1Z1MF31</accession>
<gene>
    <name evidence="1" type="primary">orf33b</name>
</gene>
<sequence>MYLNIFTKLMYTIKIIKNYCNIKNTIITQYILR</sequence>
<dbReference type="RefSeq" id="YP_009395391.1">
    <property type="nucleotide sequence ID" value="NC_035277.1"/>
</dbReference>
<dbReference type="GeneID" id="33357410"/>
<dbReference type="EMBL" id="MF101432">
    <property type="protein sequence ID" value="ARW64371.1"/>
    <property type="molecule type" value="Genomic_DNA"/>
</dbReference>
<geneLocation type="chloroplast" evidence="1"/>
<proteinExistence type="predicted"/>
<organism evidence="1">
    <name type="scientific">Polysiphonia infestans</name>
    <dbReference type="NCBI Taxonomy" id="2006978"/>
    <lineage>
        <taxon>Eukaryota</taxon>
        <taxon>Rhodophyta</taxon>
        <taxon>Florideophyceae</taxon>
        <taxon>Rhodymeniophycidae</taxon>
        <taxon>Ceramiales</taxon>
        <taxon>Rhodomelaceae</taxon>
        <taxon>Polysiphonioideae</taxon>
        <taxon>Polysiphonia</taxon>
    </lineage>
</organism>
<evidence type="ECO:0000313" key="1">
    <source>
        <dbReference type="EMBL" id="ARW64371.1"/>
    </source>
</evidence>
<reference evidence="1" key="1">
    <citation type="journal article" date="2017" name="J. Phycol.">
        <title>Analysis of chloroplast genomes and a supermatrix inform reclassification of the Rhodomelaceae (Rhodophyta).</title>
        <authorList>
            <person name="Diaz-Tapia P."/>
            <person name="Maggs C.A."/>
            <person name="West J.A."/>
            <person name="Verbruggen H."/>
        </authorList>
    </citation>
    <scope>NUCLEOTIDE SEQUENCE</scope>
    <source>
        <strain evidence="1">PD763</strain>
    </source>
</reference>
<dbReference type="AlphaFoldDB" id="A0A1Z1MF31"/>